<dbReference type="RefSeq" id="WP_184177547.1">
    <property type="nucleotide sequence ID" value="NZ_JACHGF010000009.1"/>
</dbReference>
<protein>
    <submittedName>
        <fullName evidence="3">Ferric-dicitrate binding protein FerR (Iron transport regulator)</fullName>
    </submittedName>
</protein>
<dbReference type="AlphaFoldDB" id="A0A840U3M3"/>
<evidence type="ECO:0000259" key="2">
    <source>
        <dbReference type="Pfam" id="PF16344"/>
    </source>
</evidence>
<dbReference type="Gene3D" id="3.55.50.30">
    <property type="match status" value="1"/>
</dbReference>
<dbReference type="Pfam" id="PF04773">
    <property type="entry name" value="FecR"/>
    <property type="match status" value="1"/>
</dbReference>
<feature type="domain" description="FecR protein" evidence="1">
    <location>
        <begin position="155"/>
        <end position="240"/>
    </location>
</feature>
<dbReference type="EMBL" id="JACHGF010000009">
    <property type="protein sequence ID" value="MBB5286439.1"/>
    <property type="molecule type" value="Genomic_DNA"/>
</dbReference>
<keyword evidence="4" id="KW-1185">Reference proteome</keyword>
<sequence>MDKAHLVEELLDNPRFVEWVTKKNHHDDAYWEAWTRHDPARTEALERARYLLLTLQGELPILTDQQVKQRVQAALRRAQAQETNLRPISTPTPSPFYRSRWLAAASVVVLLGLGWLIYRTTNASDAQVLYQAQTQEVVQKGLQLVEVVNEGTSPKSVALPDGSSALLSPRSRLSFPHEFEPNQRQVFLEGEAFFEVTKNADRPFRVQASELTTEVLGTSFTVRAYAKDADFKVVVKTGKVFVFSQSKTTEVPTSREVEGLLLTPNQQALFDRRQIRLSRSLVEEPEVVVPPTVNQTFTYRGTPVKEVFEALEKAYGVEIIYDEEVLAACTITAELGEEPLFKKLDWICTILEATYQLRDGKIIVVGKPCN</sequence>
<evidence type="ECO:0000313" key="4">
    <source>
        <dbReference type="Proteomes" id="UP000557307"/>
    </source>
</evidence>
<comment type="caution">
    <text evidence="3">The sequence shown here is derived from an EMBL/GenBank/DDBJ whole genome shotgun (WGS) entry which is preliminary data.</text>
</comment>
<dbReference type="Proteomes" id="UP000557307">
    <property type="component" value="Unassembled WGS sequence"/>
</dbReference>
<dbReference type="PANTHER" id="PTHR30273:SF2">
    <property type="entry name" value="PROTEIN FECR"/>
    <property type="match status" value="1"/>
</dbReference>
<dbReference type="InterPro" id="IPR006860">
    <property type="entry name" value="FecR"/>
</dbReference>
<name>A0A840U3M3_9BACT</name>
<reference evidence="3 4" key="1">
    <citation type="submission" date="2020-08" db="EMBL/GenBank/DDBJ databases">
        <title>Genomic Encyclopedia of Type Strains, Phase IV (KMG-IV): sequencing the most valuable type-strain genomes for metagenomic binning, comparative biology and taxonomic classification.</title>
        <authorList>
            <person name="Goeker M."/>
        </authorList>
    </citation>
    <scope>NUCLEOTIDE SEQUENCE [LARGE SCALE GENOMIC DNA]</scope>
    <source>
        <strain evidence="3 4">DSM 105074</strain>
    </source>
</reference>
<feature type="domain" description="Protein FecR C-terminal" evidence="2">
    <location>
        <begin position="297"/>
        <end position="364"/>
    </location>
</feature>
<evidence type="ECO:0000313" key="3">
    <source>
        <dbReference type="EMBL" id="MBB5286439.1"/>
    </source>
</evidence>
<dbReference type="GO" id="GO:0016989">
    <property type="term" value="F:sigma factor antagonist activity"/>
    <property type="evidence" value="ECO:0007669"/>
    <property type="project" value="TreeGrafter"/>
</dbReference>
<evidence type="ECO:0000259" key="1">
    <source>
        <dbReference type="Pfam" id="PF04773"/>
    </source>
</evidence>
<proteinExistence type="predicted"/>
<dbReference type="InterPro" id="IPR012373">
    <property type="entry name" value="Ferrdict_sens_TM"/>
</dbReference>
<dbReference type="Gene3D" id="2.60.120.1440">
    <property type="match status" value="1"/>
</dbReference>
<organism evidence="3 4">
    <name type="scientific">Rhabdobacter roseus</name>
    <dbReference type="NCBI Taxonomy" id="1655419"/>
    <lineage>
        <taxon>Bacteria</taxon>
        <taxon>Pseudomonadati</taxon>
        <taxon>Bacteroidota</taxon>
        <taxon>Cytophagia</taxon>
        <taxon>Cytophagales</taxon>
        <taxon>Cytophagaceae</taxon>
        <taxon>Rhabdobacter</taxon>
    </lineage>
</organism>
<gene>
    <name evidence="3" type="ORF">HNQ92_004599</name>
</gene>
<dbReference type="Pfam" id="PF16344">
    <property type="entry name" value="FecR_C"/>
    <property type="match status" value="1"/>
</dbReference>
<dbReference type="InterPro" id="IPR032508">
    <property type="entry name" value="FecR_C"/>
</dbReference>
<accession>A0A840U3M3</accession>
<dbReference type="PIRSF" id="PIRSF018266">
    <property type="entry name" value="FecR"/>
    <property type="match status" value="1"/>
</dbReference>
<dbReference type="PANTHER" id="PTHR30273">
    <property type="entry name" value="PERIPLASMIC SIGNAL SENSOR AND SIGMA FACTOR ACTIVATOR FECR-RELATED"/>
    <property type="match status" value="1"/>
</dbReference>